<dbReference type="RefSeq" id="WP_029565281.1">
    <property type="nucleotide sequence ID" value="NZ_JNVC02000001.1"/>
</dbReference>
<reference evidence="1 2" key="1">
    <citation type="journal article" date="2005" name="Int. J. Syst. Evol. Microbiol.">
        <title>Bacillus cibi sp. nov., isolated from jeotgal, a traditional Korean fermented seafood.</title>
        <authorList>
            <person name="Yoon J.H."/>
            <person name="Lee C.H."/>
            <person name="Oh T.K."/>
        </authorList>
    </citation>
    <scope>NUCLEOTIDE SEQUENCE [LARGE SCALE GENOMIC DNA]</scope>
    <source>
        <strain evidence="1 2">DSM 16189</strain>
    </source>
</reference>
<protein>
    <submittedName>
        <fullName evidence="1">Uncharacterized protein</fullName>
    </submittedName>
</protein>
<comment type="caution">
    <text evidence="1">The sequence shown here is derived from an EMBL/GenBank/DDBJ whole genome shotgun (WGS) entry which is preliminary data.</text>
</comment>
<keyword evidence="2" id="KW-1185">Reference proteome</keyword>
<sequence length="79" mass="9293">MNVSGIESGNLEKVAKLIRDMPMKKWSRSSNGMVTLRDNLFSFDLSADLEEADIVYERTREICEYRLHTYFEKKGERKD</sequence>
<proteinExistence type="predicted"/>
<dbReference type="EMBL" id="JNVC02000001">
    <property type="protein sequence ID" value="KEZ53676.1"/>
    <property type="molecule type" value="Genomic_DNA"/>
</dbReference>
<gene>
    <name evidence="1" type="ORF">GS18_0201480</name>
</gene>
<name>A0A084H264_METID</name>
<dbReference type="Proteomes" id="UP000028549">
    <property type="component" value="Unassembled WGS sequence"/>
</dbReference>
<dbReference type="AlphaFoldDB" id="A0A084H264"/>
<accession>A0A084H264</accession>
<dbReference type="OrthoDB" id="9802848at2"/>
<evidence type="ECO:0000313" key="2">
    <source>
        <dbReference type="Proteomes" id="UP000028549"/>
    </source>
</evidence>
<organism evidence="1 2">
    <name type="scientific">Metabacillus indicus</name>
    <name type="common">Bacillus indicus</name>
    <dbReference type="NCBI Taxonomy" id="246786"/>
    <lineage>
        <taxon>Bacteria</taxon>
        <taxon>Bacillati</taxon>
        <taxon>Bacillota</taxon>
        <taxon>Bacilli</taxon>
        <taxon>Bacillales</taxon>
        <taxon>Bacillaceae</taxon>
        <taxon>Metabacillus</taxon>
    </lineage>
</organism>
<dbReference type="STRING" id="246786.GS18_0201480"/>
<evidence type="ECO:0000313" key="1">
    <source>
        <dbReference type="EMBL" id="KEZ53676.1"/>
    </source>
</evidence>